<dbReference type="KEGG" id="bgt:106059029"/>
<dbReference type="GeneID" id="106059029"/>
<keyword evidence="3" id="KW-1185">Reference proteome</keyword>
<dbReference type="AlphaFoldDB" id="A0A2C9LFT7"/>
<dbReference type="OMA" id="NSEMQPD"/>
<evidence type="ECO:0000313" key="1">
    <source>
        <dbReference type="EnsemblMetazoa" id="BGLB030682-PA"/>
    </source>
</evidence>
<dbReference type="RefSeq" id="XP_013072008.1">
    <property type="nucleotide sequence ID" value="XM_013216554.2"/>
</dbReference>
<reference evidence="1" key="1">
    <citation type="submission" date="2020-05" db="UniProtKB">
        <authorList>
            <consortium name="EnsemblMetazoa"/>
        </authorList>
    </citation>
    <scope>IDENTIFICATION</scope>
    <source>
        <strain evidence="1">BB02</strain>
    </source>
</reference>
<proteinExistence type="predicted"/>
<sequence>MAKNVYSKNPARDLGSAAIRMGKLYSTLPYCLRKLPENQPRNRQEYMIRKWMNPGEIEVYFDGSNKFLYEAKTMAQQLEEIKQQRQKIISTCQEQTKYLRALIEDKPPAPVMDLVNMRQRYDRAVQQTSKQYRKQTKNSTTG</sequence>
<evidence type="ECO:0000313" key="2">
    <source>
        <dbReference type="Proteomes" id="UP000076420"/>
    </source>
</evidence>
<dbReference type="VEuPathDB" id="VectorBase:BGLB030682"/>
<evidence type="ECO:0000313" key="4">
    <source>
        <dbReference type="RefSeq" id="XP_013072008.1"/>
    </source>
</evidence>
<dbReference type="VEuPathDB" id="VectorBase:BGLAX_040040"/>
<gene>
    <name evidence="1" type="primary">106059029</name>
    <name evidence="4" type="synonym">LOC106059029</name>
</gene>
<organism evidence="1 2">
    <name type="scientific">Biomphalaria glabrata</name>
    <name type="common">Bloodfluke planorb</name>
    <name type="synonym">Freshwater snail</name>
    <dbReference type="NCBI Taxonomy" id="6526"/>
    <lineage>
        <taxon>Eukaryota</taxon>
        <taxon>Metazoa</taxon>
        <taxon>Spiralia</taxon>
        <taxon>Lophotrochozoa</taxon>
        <taxon>Mollusca</taxon>
        <taxon>Gastropoda</taxon>
        <taxon>Heterobranchia</taxon>
        <taxon>Euthyneura</taxon>
        <taxon>Panpulmonata</taxon>
        <taxon>Hygrophila</taxon>
        <taxon>Lymnaeoidea</taxon>
        <taxon>Planorbidae</taxon>
        <taxon>Biomphalaria</taxon>
    </lineage>
</organism>
<dbReference type="OrthoDB" id="6049596at2759"/>
<dbReference type="EnsemblMetazoa" id="BGLB030682-RA">
    <property type="protein sequence ID" value="BGLB030682-PA"/>
    <property type="gene ID" value="BGLB030682"/>
</dbReference>
<name>A0A2C9LFT7_BIOGL</name>
<dbReference type="Proteomes" id="UP000076420">
    <property type="component" value="Unassembled WGS sequence"/>
</dbReference>
<accession>A0A2C9LFT7</accession>
<protein>
    <submittedName>
        <fullName evidence="4">Uncharacterized protein LOC106059029 isoform X1</fullName>
    </submittedName>
</protein>
<reference evidence="4" key="2">
    <citation type="submission" date="2023-09" db="UniProtKB">
        <authorList>
            <consortium name="RefSeq"/>
        </authorList>
    </citation>
    <scope>IDENTIFICATION</scope>
</reference>
<evidence type="ECO:0000313" key="3">
    <source>
        <dbReference type="Proteomes" id="UP001165740"/>
    </source>
</evidence>
<dbReference type="Proteomes" id="UP001165740">
    <property type="component" value="Chromosome 1"/>
</dbReference>